<proteinExistence type="predicted"/>
<name>A0A125MN07_9GAMM</name>
<dbReference type="EMBL" id="JAJA02000001">
    <property type="protein sequence ID" value="KWS05058.1"/>
    <property type="molecule type" value="Genomic_DNA"/>
</dbReference>
<sequence length="58" mass="6082">MRHRRSLAVVVAESYDPGVSSGATPQASPPRGRQAFMQACLGESSWGQAMVCNACPCA</sequence>
<protein>
    <submittedName>
        <fullName evidence="1">Uncharacterized protein</fullName>
    </submittedName>
</protein>
<reference evidence="1 2" key="1">
    <citation type="journal article" date="2014" name="Genome Announc.">
        <title>Draft Genome Sequence of Lysobacter capsici AZ78, a Bacterium Antagonistic to Plant-Pathogenic Oomycetes.</title>
        <authorList>
            <person name="Puopolo G."/>
            <person name="Sonego P."/>
            <person name="Engelen K."/>
            <person name="Pertot I."/>
        </authorList>
    </citation>
    <scope>NUCLEOTIDE SEQUENCE [LARGE SCALE GENOMIC DNA]</scope>
    <source>
        <strain evidence="1 2">AZ78</strain>
    </source>
</reference>
<evidence type="ECO:0000313" key="2">
    <source>
        <dbReference type="Proteomes" id="UP000023435"/>
    </source>
</evidence>
<dbReference type="Proteomes" id="UP000023435">
    <property type="component" value="Unassembled WGS sequence"/>
</dbReference>
<comment type="caution">
    <text evidence="1">The sequence shown here is derived from an EMBL/GenBank/DDBJ whole genome shotgun (WGS) entry which is preliminary data.</text>
</comment>
<accession>A0A125MN07</accession>
<keyword evidence="2" id="KW-1185">Reference proteome</keyword>
<gene>
    <name evidence="1" type="ORF">AZ78_2608</name>
</gene>
<dbReference type="AlphaFoldDB" id="A0A125MN07"/>
<organism evidence="1 2">
    <name type="scientific">Lysobacter capsici AZ78</name>
    <dbReference type="NCBI Taxonomy" id="1444315"/>
    <lineage>
        <taxon>Bacteria</taxon>
        <taxon>Pseudomonadati</taxon>
        <taxon>Pseudomonadota</taxon>
        <taxon>Gammaproteobacteria</taxon>
        <taxon>Lysobacterales</taxon>
        <taxon>Lysobacteraceae</taxon>
        <taxon>Lysobacter</taxon>
    </lineage>
</organism>
<evidence type="ECO:0000313" key="1">
    <source>
        <dbReference type="EMBL" id="KWS05058.1"/>
    </source>
</evidence>